<accession>A0ABX8V1M9</accession>
<dbReference type="InterPro" id="IPR011711">
    <property type="entry name" value="GntR_C"/>
</dbReference>
<dbReference type="Proteomes" id="UP000826462">
    <property type="component" value="Chromosome 2"/>
</dbReference>
<organism evidence="6 7">
    <name type="scientific">Paraburkholderia edwinii</name>
    <dbReference type="NCBI Taxonomy" id="2861782"/>
    <lineage>
        <taxon>Bacteria</taxon>
        <taxon>Pseudomonadati</taxon>
        <taxon>Pseudomonadota</taxon>
        <taxon>Betaproteobacteria</taxon>
        <taxon>Burkholderiales</taxon>
        <taxon>Burkholderiaceae</taxon>
        <taxon>Paraburkholderia</taxon>
    </lineage>
</organism>
<dbReference type="SMART" id="SM00345">
    <property type="entry name" value="HTH_GNTR"/>
    <property type="match status" value="1"/>
</dbReference>
<evidence type="ECO:0000313" key="6">
    <source>
        <dbReference type="EMBL" id="QYD73119.1"/>
    </source>
</evidence>
<dbReference type="Gene3D" id="1.20.120.530">
    <property type="entry name" value="GntR ligand-binding domain-like"/>
    <property type="match status" value="1"/>
</dbReference>
<name>A0ABX8V1M9_9BURK</name>
<dbReference type="RefSeq" id="WP_219802714.1">
    <property type="nucleotide sequence ID" value="NZ_CP080096.1"/>
</dbReference>
<keyword evidence="1" id="KW-0805">Transcription regulation</keyword>
<dbReference type="EMBL" id="CP080096">
    <property type="protein sequence ID" value="QYD73119.1"/>
    <property type="molecule type" value="Genomic_DNA"/>
</dbReference>
<proteinExistence type="predicted"/>
<dbReference type="SMART" id="SM00895">
    <property type="entry name" value="FCD"/>
    <property type="match status" value="1"/>
</dbReference>
<protein>
    <submittedName>
        <fullName evidence="6">FadR family transcriptional regulator</fullName>
    </submittedName>
</protein>
<evidence type="ECO:0000256" key="2">
    <source>
        <dbReference type="ARBA" id="ARBA00023125"/>
    </source>
</evidence>
<dbReference type="InterPro" id="IPR008920">
    <property type="entry name" value="TF_FadR/GntR_C"/>
</dbReference>
<dbReference type="InterPro" id="IPR000524">
    <property type="entry name" value="Tscrpt_reg_HTH_GntR"/>
</dbReference>
<evidence type="ECO:0000256" key="4">
    <source>
        <dbReference type="SAM" id="MobiDB-lite"/>
    </source>
</evidence>
<dbReference type="CDD" id="cd07377">
    <property type="entry name" value="WHTH_GntR"/>
    <property type="match status" value="1"/>
</dbReference>
<reference evidence="6 7" key="1">
    <citation type="submission" date="2021-07" db="EMBL/GenBank/DDBJ databases">
        <title>Paraburkholderia edwinii protects Aspergillus sp. from phenazines by acting as a toxin sponge.</title>
        <authorList>
            <person name="Dahlstrom K.M."/>
            <person name="Newman D.K."/>
        </authorList>
    </citation>
    <scope>NUCLEOTIDE SEQUENCE [LARGE SCALE GENOMIC DNA]</scope>
    <source>
        <strain evidence="6 7">Pe01</strain>
    </source>
</reference>
<feature type="domain" description="HTH gntR-type" evidence="5">
    <location>
        <begin position="30"/>
        <end position="98"/>
    </location>
</feature>
<dbReference type="SUPFAM" id="SSF46785">
    <property type="entry name" value="Winged helix' DNA-binding domain"/>
    <property type="match status" value="1"/>
</dbReference>
<sequence>MSPATPRVAAETDEAGGSSGASSVGSFDAGTLGERVAEKLLSKIRGDGLAPGTRLPSEHAMAQHFGVSRTVMREAIALLKADGLLTTRKGSGAFISQTAFPHAAKGDPLTEQSVQSLLNLTEVRRGLEAEIASLAAVRRTPGQLAEIEHALRRVEDAMRAGGDGVEEDVQFHLRIAEATGNPYWVRFVEMFAQQIRLAVKVTRANEARREDFVSQVKEEHERIVAAIVAGEPDEARIAAGDHMLCVAERVRLADRDFWAGSGGKLARDLVKDFGV</sequence>
<dbReference type="PRINTS" id="PR00035">
    <property type="entry name" value="HTHGNTR"/>
</dbReference>
<keyword evidence="3" id="KW-0804">Transcription</keyword>
<evidence type="ECO:0000256" key="3">
    <source>
        <dbReference type="ARBA" id="ARBA00023163"/>
    </source>
</evidence>
<keyword evidence="7" id="KW-1185">Reference proteome</keyword>
<dbReference type="SUPFAM" id="SSF48008">
    <property type="entry name" value="GntR ligand-binding domain-like"/>
    <property type="match status" value="1"/>
</dbReference>
<gene>
    <name evidence="6" type="ORF">KZJ38_26005</name>
</gene>
<dbReference type="InterPro" id="IPR036390">
    <property type="entry name" value="WH_DNA-bd_sf"/>
</dbReference>
<feature type="region of interest" description="Disordered" evidence="4">
    <location>
        <begin position="1"/>
        <end position="28"/>
    </location>
</feature>
<evidence type="ECO:0000256" key="1">
    <source>
        <dbReference type="ARBA" id="ARBA00023015"/>
    </source>
</evidence>
<dbReference type="InterPro" id="IPR036388">
    <property type="entry name" value="WH-like_DNA-bd_sf"/>
</dbReference>
<evidence type="ECO:0000259" key="5">
    <source>
        <dbReference type="PROSITE" id="PS50949"/>
    </source>
</evidence>
<dbReference type="Pfam" id="PF07729">
    <property type="entry name" value="FCD"/>
    <property type="match status" value="1"/>
</dbReference>
<dbReference type="Pfam" id="PF00392">
    <property type="entry name" value="GntR"/>
    <property type="match status" value="1"/>
</dbReference>
<dbReference type="Gene3D" id="1.10.10.10">
    <property type="entry name" value="Winged helix-like DNA-binding domain superfamily/Winged helix DNA-binding domain"/>
    <property type="match status" value="1"/>
</dbReference>
<dbReference type="PANTHER" id="PTHR43537">
    <property type="entry name" value="TRANSCRIPTIONAL REGULATOR, GNTR FAMILY"/>
    <property type="match status" value="1"/>
</dbReference>
<dbReference type="PANTHER" id="PTHR43537:SF5">
    <property type="entry name" value="UXU OPERON TRANSCRIPTIONAL REGULATOR"/>
    <property type="match status" value="1"/>
</dbReference>
<dbReference type="PROSITE" id="PS50949">
    <property type="entry name" value="HTH_GNTR"/>
    <property type="match status" value="1"/>
</dbReference>
<keyword evidence="2" id="KW-0238">DNA-binding</keyword>
<evidence type="ECO:0000313" key="7">
    <source>
        <dbReference type="Proteomes" id="UP000826462"/>
    </source>
</evidence>